<name>A0A2N8PQH0_STRNR</name>
<accession>A0A2N8PQH0</accession>
<evidence type="ECO:0000313" key="1">
    <source>
        <dbReference type="EMBL" id="PNE43276.1"/>
    </source>
</evidence>
<gene>
    <name evidence="1" type="ORF">AOB60_17035</name>
</gene>
<organism evidence="1 2">
    <name type="scientific">Streptomyces noursei</name>
    <name type="common">Streptomyces albulus</name>
    <dbReference type="NCBI Taxonomy" id="1971"/>
    <lineage>
        <taxon>Bacteria</taxon>
        <taxon>Bacillati</taxon>
        <taxon>Actinomycetota</taxon>
        <taxon>Actinomycetes</taxon>
        <taxon>Kitasatosporales</taxon>
        <taxon>Streptomycetaceae</taxon>
        <taxon>Streptomyces</taxon>
    </lineage>
</organism>
<comment type="caution">
    <text evidence="1">The sequence shown here is derived from an EMBL/GenBank/DDBJ whole genome shotgun (WGS) entry which is preliminary data.</text>
</comment>
<protein>
    <submittedName>
        <fullName evidence="1">Uncharacterized protein</fullName>
    </submittedName>
</protein>
<evidence type="ECO:0000313" key="2">
    <source>
        <dbReference type="Proteomes" id="UP000236047"/>
    </source>
</evidence>
<dbReference type="Proteomes" id="UP000236047">
    <property type="component" value="Unassembled WGS sequence"/>
</dbReference>
<keyword evidence="2" id="KW-1185">Reference proteome</keyword>
<proteinExistence type="predicted"/>
<sequence>MTDAIPRLLPWSSPDGKPCFVVGDGTGRVSRMADDIEEAQLVLAGGLIADARRLLDARSWTSGELHLLTVELTESLTEVRRVAKSRGARLRALAPAERPT</sequence>
<dbReference type="RefSeq" id="WP_073442506.1">
    <property type="nucleotide sequence ID" value="NZ_LJSN01000002.1"/>
</dbReference>
<dbReference type="EMBL" id="LJSN01000002">
    <property type="protein sequence ID" value="PNE43276.1"/>
    <property type="molecule type" value="Genomic_DNA"/>
</dbReference>
<dbReference type="AlphaFoldDB" id="A0A2N8PQH0"/>
<reference evidence="2" key="1">
    <citation type="submission" date="2015-09" db="EMBL/GenBank/DDBJ databases">
        <authorList>
            <person name="Graham D.E."/>
            <person name="Mahan K.M."/>
            <person name="Klingeman D.M."/>
            <person name="Fida T."/>
            <person name="Giannone R.J."/>
            <person name="Hettich R.L."/>
            <person name="Parry R.J."/>
            <person name="Spain J.C."/>
        </authorList>
    </citation>
    <scope>NUCLEOTIDE SEQUENCE [LARGE SCALE GENOMIC DNA]</scope>
    <source>
        <strain evidence="2">JCM 4701</strain>
    </source>
</reference>